<feature type="binding site" evidence="7">
    <location>
        <position position="165"/>
    </location>
    <ligand>
        <name>ATP</name>
        <dbReference type="ChEBI" id="CHEBI:30616"/>
    </ligand>
</feature>
<keyword evidence="1" id="KW-0723">Serine/threonine-protein kinase</keyword>
<dbReference type="PROSITE" id="PS00107">
    <property type="entry name" value="PROTEIN_KINASE_ATP"/>
    <property type="match status" value="1"/>
</dbReference>
<dbReference type="GO" id="GO:0005524">
    <property type="term" value="F:ATP binding"/>
    <property type="evidence" value="ECO:0007669"/>
    <property type="project" value="UniProtKB-UniRule"/>
</dbReference>
<evidence type="ECO:0000256" key="3">
    <source>
        <dbReference type="ARBA" id="ARBA00022679"/>
    </source>
</evidence>
<dbReference type="GO" id="GO:0004674">
    <property type="term" value="F:protein serine/threonine kinase activity"/>
    <property type="evidence" value="ECO:0007669"/>
    <property type="project" value="UniProtKB-KW"/>
</dbReference>
<feature type="domain" description="Protein kinase" evidence="9">
    <location>
        <begin position="136"/>
        <end position="377"/>
    </location>
</feature>
<proteinExistence type="predicted"/>
<evidence type="ECO:0000256" key="8">
    <source>
        <dbReference type="SAM" id="MobiDB-lite"/>
    </source>
</evidence>
<feature type="region of interest" description="Disordered" evidence="8">
    <location>
        <begin position="110"/>
        <end position="133"/>
    </location>
</feature>
<feature type="compositionally biased region" description="Basic and acidic residues" evidence="8">
    <location>
        <begin position="444"/>
        <end position="455"/>
    </location>
</feature>
<feature type="region of interest" description="Disordered" evidence="8">
    <location>
        <begin position="421"/>
        <end position="467"/>
    </location>
</feature>
<dbReference type="InterPro" id="IPR017441">
    <property type="entry name" value="Protein_kinase_ATP_BS"/>
</dbReference>
<dbReference type="SMART" id="SM00220">
    <property type="entry name" value="S_TKc"/>
    <property type="match status" value="1"/>
</dbReference>
<dbReference type="Pfam" id="PF00069">
    <property type="entry name" value="Pkinase"/>
    <property type="match status" value="1"/>
</dbReference>
<evidence type="ECO:0000259" key="9">
    <source>
        <dbReference type="PROSITE" id="PS50011"/>
    </source>
</evidence>
<protein>
    <recommendedName>
        <fullName evidence="9">Protein kinase domain-containing protein</fullName>
    </recommendedName>
</protein>
<sequence length="544" mass="59988">MVDEDLERIKALEVLDEDLERIKALRLKAAATSAQADDEERDRIAELRRRTQGHADEDLERIAALRRRTAATPSWTPEDDEELAALRLKAAAVATAAAPDAIRRKAPQELATTVTPDGSFNTQDEADTPHASRDDFAIERSIGKGAFGEVFLATSKQNGRTYAIKTIPRGKAGDERRALLAVKHPFVVRLRYWFDGPADTWLVMDYAPRGTLASHLERRPGRRLPIAHARLVSAELASALLALHAAGVVHRDVKPSNILVDGAGHCLLADLGLAATRASMRLCGTLEYLAPEQLRGKTYGRSVDLWALGCLTFETLVGYSPFSAARTRAVFEGILRHEPYYVACGDTDAIDLVKGLLRKDVEKRFGISEDLLGHAYFADVDRSLLYQRRLPPPLSGEDIVPQESVGSSVVPWPSVGSSIARETPLQREASPVIAVQKKHHKRQNPLDRARQDPASKPRGPPLPPRPVEEQPALLAAAATTAAPSRERPVVDAALFVSTDELRLWADSDEENGPPVYRRRSGTLFRHEQLLTPEAPRRRPPRHTV</sequence>
<evidence type="ECO:0000256" key="5">
    <source>
        <dbReference type="ARBA" id="ARBA00022777"/>
    </source>
</evidence>
<gene>
    <name evidence="10" type="ORF">PCAL00307_LOCUS9494</name>
    <name evidence="11" type="ORF">PECAL_6P03560</name>
</gene>
<dbReference type="PANTHER" id="PTHR24351">
    <property type="entry name" value="RIBOSOMAL PROTEIN S6 KINASE"/>
    <property type="match status" value="1"/>
</dbReference>
<dbReference type="InterPro" id="IPR008271">
    <property type="entry name" value="Ser/Thr_kinase_AS"/>
</dbReference>
<evidence type="ECO:0000256" key="1">
    <source>
        <dbReference type="ARBA" id="ARBA00022527"/>
    </source>
</evidence>
<keyword evidence="5" id="KW-0418">Kinase</keyword>
<organism evidence="10">
    <name type="scientific">Pelagomonas calceolata</name>
    <dbReference type="NCBI Taxonomy" id="35677"/>
    <lineage>
        <taxon>Eukaryota</taxon>
        <taxon>Sar</taxon>
        <taxon>Stramenopiles</taxon>
        <taxon>Ochrophyta</taxon>
        <taxon>Pelagophyceae</taxon>
        <taxon>Pelagomonadales</taxon>
        <taxon>Pelagomonadaceae</taxon>
        <taxon>Pelagomonas</taxon>
    </lineage>
</organism>
<keyword evidence="4 7" id="KW-0547">Nucleotide-binding</keyword>
<evidence type="ECO:0000256" key="7">
    <source>
        <dbReference type="PROSITE-ProRule" id="PRU10141"/>
    </source>
</evidence>
<name>A0A7S4E6Q1_9STRA</name>
<keyword evidence="2" id="KW-0597">Phosphoprotein</keyword>
<accession>A0A7S4E6Q1</accession>
<evidence type="ECO:0000256" key="6">
    <source>
        <dbReference type="ARBA" id="ARBA00022840"/>
    </source>
</evidence>
<evidence type="ECO:0000313" key="11">
    <source>
        <dbReference type="EMBL" id="CAH0378759.1"/>
    </source>
</evidence>
<dbReference type="OrthoDB" id="46507at2759"/>
<dbReference type="Gene3D" id="3.30.200.20">
    <property type="entry name" value="Phosphorylase Kinase, domain 1"/>
    <property type="match status" value="1"/>
</dbReference>
<evidence type="ECO:0000313" key="10">
    <source>
        <dbReference type="EMBL" id="CAE0694058.1"/>
    </source>
</evidence>
<dbReference type="Proteomes" id="UP000789595">
    <property type="component" value="Unassembled WGS sequence"/>
</dbReference>
<dbReference type="PROSITE" id="PS00108">
    <property type="entry name" value="PROTEIN_KINASE_ST"/>
    <property type="match status" value="1"/>
</dbReference>
<dbReference type="EMBL" id="HBIW01011109">
    <property type="protein sequence ID" value="CAE0694058.1"/>
    <property type="molecule type" value="Transcribed_RNA"/>
</dbReference>
<dbReference type="AlphaFoldDB" id="A0A7S4E6Q1"/>
<evidence type="ECO:0000313" key="12">
    <source>
        <dbReference type="Proteomes" id="UP000789595"/>
    </source>
</evidence>
<keyword evidence="3" id="KW-0808">Transferase</keyword>
<feature type="region of interest" description="Disordered" evidence="8">
    <location>
        <begin position="506"/>
        <end position="544"/>
    </location>
</feature>
<evidence type="ECO:0000256" key="4">
    <source>
        <dbReference type="ARBA" id="ARBA00022741"/>
    </source>
</evidence>
<dbReference type="EMBL" id="CAKKNE010000006">
    <property type="protein sequence ID" value="CAH0378759.1"/>
    <property type="molecule type" value="Genomic_DNA"/>
</dbReference>
<dbReference type="InterPro" id="IPR000719">
    <property type="entry name" value="Prot_kinase_dom"/>
</dbReference>
<dbReference type="SUPFAM" id="SSF56112">
    <property type="entry name" value="Protein kinase-like (PK-like)"/>
    <property type="match status" value="1"/>
</dbReference>
<keyword evidence="12" id="KW-1185">Reference proteome</keyword>
<reference evidence="10" key="1">
    <citation type="submission" date="2021-01" db="EMBL/GenBank/DDBJ databases">
        <authorList>
            <person name="Corre E."/>
            <person name="Pelletier E."/>
            <person name="Niang G."/>
            <person name="Scheremetjew M."/>
            <person name="Finn R."/>
            <person name="Kale V."/>
            <person name="Holt S."/>
            <person name="Cochrane G."/>
            <person name="Meng A."/>
            <person name="Brown T."/>
            <person name="Cohen L."/>
        </authorList>
    </citation>
    <scope>NUCLEOTIDE SEQUENCE</scope>
    <source>
        <strain evidence="10">CCMP1756</strain>
    </source>
</reference>
<dbReference type="InterPro" id="IPR011009">
    <property type="entry name" value="Kinase-like_dom_sf"/>
</dbReference>
<feature type="compositionally biased region" description="Polar residues" evidence="8">
    <location>
        <begin position="110"/>
        <end position="123"/>
    </location>
</feature>
<keyword evidence="6 7" id="KW-0067">ATP-binding</keyword>
<dbReference type="PROSITE" id="PS50011">
    <property type="entry name" value="PROTEIN_KINASE_DOM"/>
    <property type="match status" value="1"/>
</dbReference>
<dbReference type="Gene3D" id="1.10.510.10">
    <property type="entry name" value="Transferase(Phosphotransferase) domain 1"/>
    <property type="match status" value="1"/>
</dbReference>
<evidence type="ECO:0000256" key="2">
    <source>
        <dbReference type="ARBA" id="ARBA00022553"/>
    </source>
</evidence>
<reference evidence="11" key="2">
    <citation type="submission" date="2021-11" db="EMBL/GenBank/DDBJ databases">
        <authorList>
            <consortium name="Genoscope - CEA"/>
            <person name="William W."/>
        </authorList>
    </citation>
    <scope>NUCLEOTIDE SEQUENCE</scope>
</reference>